<dbReference type="PANTHER" id="PTHR43549:SF3">
    <property type="entry name" value="MULTIDRUG RESISTANCE PROTEIN YPNP-RELATED"/>
    <property type="match status" value="1"/>
</dbReference>
<keyword evidence="6 7" id="KW-0472">Membrane</keyword>
<evidence type="ECO:0000256" key="2">
    <source>
        <dbReference type="ARBA" id="ARBA00022448"/>
    </source>
</evidence>
<dbReference type="InterPro" id="IPR002528">
    <property type="entry name" value="MATE_fam"/>
</dbReference>
<evidence type="ECO:0000256" key="1">
    <source>
        <dbReference type="ARBA" id="ARBA00004651"/>
    </source>
</evidence>
<reference evidence="8" key="1">
    <citation type="journal article" date="2021" name="PeerJ">
        <title>Extensive microbial diversity within the chicken gut microbiome revealed by metagenomics and culture.</title>
        <authorList>
            <person name="Gilroy R."/>
            <person name="Ravi A."/>
            <person name="Getino M."/>
            <person name="Pursley I."/>
            <person name="Horton D.L."/>
            <person name="Alikhan N.F."/>
            <person name="Baker D."/>
            <person name="Gharbi K."/>
            <person name="Hall N."/>
            <person name="Watson M."/>
            <person name="Adriaenssens E.M."/>
            <person name="Foster-Nyarko E."/>
            <person name="Jarju S."/>
            <person name="Secka A."/>
            <person name="Antonio M."/>
            <person name="Oren A."/>
            <person name="Chaudhuri R.R."/>
            <person name="La Ragione R."/>
            <person name="Hildebrand F."/>
            <person name="Pallen M.J."/>
        </authorList>
    </citation>
    <scope>NUCLEOTIDE SEQUENCE</scope>
    <source>
        <strain evidence="8">G3-2149</strain>
    </source>
</reference>
<feature type="transmembrane region" description="Helical" evidence="7">
    <location>
        <begin position="95"/>
        <end position="119"/>
    </location>
</feature>
<feature type="transmembrane region" description="Helical" evidence="7">
    <location>
        <begin position="131"/>
        <end position="151"/>
    </location>
</feature>
<feature type="transmembrane region" description="Helical" evidence="7">
    <location>
        <begin position="48"/>
        <end position="74"/>
    </location>
</feature>
<name>A0A9E2L879_9BACT</name>
<organism evidence="8 9">
    <name type="scientific">Candidatus Paraprevotella stercoravium</name>
    <dbReference type="NCBI Taxonomy" id="2838725"/>
    <lineage>
        <taxon>Bacteria</taxon>
        <taxon>Pseudomonadati</taxon>
        <taxon>Bacteroidota</taxon>
        <taxon>Bacteroidia</taxon>
        <taxon>Bacteroidales</taxon>
        <taxon>Prevotellaceae</taxon>
        <taxon>Paraprevotella</taxon>
    </lineage>
</organism>
<feature type="transmembrane region" description="Helical" evidence="7">
    <location>
        <begin position="192"/>
        <end position="213"/>
    </location>
</feature>
<dbReference type="GO" id="GO:0042910">
    <property type="term" value="F:xenobiotic transmembrane transporter activity"/>
    <property type="evidence" value="ECO:0007669"/>
    <property type="project" value="InterPro"/>
</dbReference>
<dbReference type="Pfam" id="PF01554">
    <property type="entry name" value="MatE"/>
    <property type="match status" value="1"/>
</dbReference>
<accession>A0A9E2L879</accession>
<evidence type="ECO:0000313" key="9">
    <source>
        <dbReference type="Proteomes" id="UP000823865"/>
    </source>
</evidence>
<reference evidence="8" key="2">
    <citation type="submission" date="2021-04" db="EMBL/GenBank/DDBJ databases">
        <authorList>
            <person name="Gilroy R."/>
        </authorList>
    </citation>
    <scope>NUCLEOTIDE SEQUENCE</scope>
    <source>
        <strain evidence="8">G3-2149</strain>
    </source>
</reference>
<comment type="subcellular location">
    <subcellularLocation>
        <location evidence="1">Cell membrane</location>
        <topology evidence="1">Multi-pass membrane protein</topology>
    </subcellularLocation>
</comment>
<evidence type="ECO:0000256" key="4">
    <source>
        <dbReference type="ARBA" id="ARBA00022692"/>
    </source>
</evidence>
<sequence length="233" mass="26037">MVKEMTEGSPFKLIFNFALPLILGSILQQTYSLIDAAIVGKYLGINSLAAVGASTSVVFLIIGFCLGCCCGFGIPVAQTFGARDYKSMRRYISNSLWLALGISVFLMIVTSLLCHTILKQMQTPDEIFRDAYLYLLVTFIGIPFTFFYNLLSSIIRALGDSRTPFNFLILAAILNILLDLFCILVLDWGVMGASIATVFSQAVSAILCFIYMFRKFPLLKMDAEDKRYDWHYA</sequence>
<evidence type="ECO:0000313" key="8">
    <source>
        <dbReference type="EMBL" id="MBU3854740.1"/>
    </source>
</evidence>
<keyword evidence="3" id="KW-1003">Cell membrane</keyword>
<keyword evidence="2" id="KW-0813">Transport</keyword>
<dbReference type="NCBIfam" id="TIGR00797">
    <property type="entry name" value="matE"/>
    <property type="match status" value="1"/>
</dbReference>
<proteinExistence type="predicted"/>
<evidence type="ECO:0000256" key="3">
    <source>
        <dbReference type="ARBA" id="ARBA00022475"/>
    </source>
</evidence>
<dbReference type="Proteomes" id="UP000823865">
    <property type="component" value="Unassembled WGS sequence"/>
</dbReference>
<evidence type="ECO:0000256" key="7">
    <source>
        <dbReference type="SAM" id="Phobius"/>
    </source>
</evidence>
<keyword evidence="5 7" id="KW-1133">Transmembrane helix</keyword>
<dbReference type="PANTHER" id="PTHR43549">
    <property type="entry name" value="MULTIDRUG RESISTANCE PROTEIN YPNP-RELATED"/>
    <property type="match status" value="1"/>
</dbReference>
<dbReference type="InterPro" id="IPR052031">
    <property type="entry name" value="Membrane_Transporter-Flippase"/>
</dbReference>
<protein>
    <submittedName>
        <fullName evidence="8">MATE family efflux transporter</fullName>
    </submittedName>
</protein>
<evidence type="ECO:0000256" key="5">
    <source>
        <dbReference type="ARBA" id="ARBA00022989"/>
    </source>
</evidence>
<evidence type="ECO:0000256" key="6">
    <source>
        <dbReference type="ARBA" id="ARBA00023136"/>
    </source>
</evidence>
<keyword evidence="4 7" id="KW-0812">Transmembrane</keyword>
<feature type="transmembrane region" description="Helical" evidence="7">
    <location>
        <begin position="163"/>
        <end position="186"/>
    </location>
</feature>
<feature type="non-terminal residue" evidence="8">
    <location>
        <position position="233"/>
    </location>
</feature>
<dbReference type="GO" id="GO:0015297">
    <property type="term" value="F:antiporter activity"/>
    <property type="evidence" value="ECO:0007669"/>
    <property type="project" value="InterPro"/>
</dbReference>
<gene>
    <name evidence="8" type="ORF">H9789_13195</name>
</gene>
<dbReference type="EMBL" id="JAHLFU010000278">
    <property type="protein sequence ID" value="MBU3854740.1"/>
    <property type="molecule type" value="Genomic_DNA"/>
</dbReference>
<comment type="caution">
    <text evidence="8">The sequence shown here is derived from an EMBL/GenBank/DDBJ whole genome shotgun (WGS) entry which is preliminary data.</text>
</comment>
<dbReference type="GO" id="GO:0005886">
    <property type="term" value="C:plasma membrane"/>
    <property type="evidence" value="ECO:0007669"/>
    <property type="project" value="UniProtKB-SubCell"/>
</dbReference>
<dbReference type="AlphaFoldDB" id="A0A9E2L879"/>